<sequence length="197" mass="22136">MLSNDHQTASASNVATTSTAPAPAPALPTEDVEMTSISNNALNQDTEMSNADISSNVDARGVLVQYEMARSIEETTRAVSEIRPIATKRAYEPKIKEFENWAKETFVHEPLEQRTILTGDKLNYFMRTKVVGRLSRKGKTPRKVASSTIDQYVAAVTDLHRSQVKMKINANSHPRLLVQDLILVEKEKDYQTKRENF</sequence>
<accession>A0A168INJ4</accession>
<keyword evidence="3" id="KW-1185">Reference proteome</keyword>
<feature type="region of interest" description="Disordered" evidence="1">
    <location>
        <begin position="1"/>
        <end position="27"/>
    </location>
</feature>
<evidence type="ECO:0000313" key="3">
    <source>
        <dbReference type="Proteomes" id="UP000077051"/>
    </source>
</evidence>
<dbReference type="STRING" id="747725.A0A168INJ4"/>
<evidence type="ECO:0000313" key="2">
    <source>
        <dbReference type="EMBL" id="OAD00155.1"/>
    </source>
</evidence>
<gene>
    <name evidence="2" type="ORF">MUCCIDRAFT_113611</name>
</gene>
<dbReference type="AlphaFoldDB" id="A0A168INJ4"/>
<dbReference type="VEuPathDB" id="FungiDB:MUCCIDRAFT_113611"/>
<name>A0A168INJ4_MUCCL</name>
<reference evidence="2 3" key="1">
    <citation type="submission" date="2015-06" db="EMBL/GenBank/DDBJ databases">
        <title>Expansion of signal transduction pathways in fungi by whole-genome duplication.</title>
        <authorList>
            <consortium name="DOE Joint Genome Institute"/>
            <person name="Corrochano L.M."/>
            <person name="Kuo A."/>
            <person name="Marcet-Houben M."/>
            <person name="Polaino S."/>
            <person name="Salamov A."/>
            <person name="Villalobos J.M."/>
            <person name="Alvarez M.I."/>
            <person name="Avalos J."/>
            <person name="Benito E.P."/>
            <person name="Benoit I."/>
            <person name="Burger G."/>
            <person name="Camino L.P."/>
            <person name="Canovas D."/>
            <person name="Cerda-Olmedo E."/>
            <person name="Cheng J.-F."/>
            <person name="Dominguez A."/>
            <person name="Elias M."/>
            <person name="Eslava A.P."/>
            <person name="Glaser F."/>
            <person name="Grimwood J."/>
            <person name="Gutierrez G."/>
            <person name="Heitman J."/>
            <person name="Henrissat B."/>
            <person name="Iturriaga E.A."/>
            <person name="Lang B.F."/>
            <person name="Lavin J.L."/>
            <person name="Lee S."/>
            <person name="Li W."/>
            <person name="Lindquist E."/>
            <person name="Lopez-Garcia S."/>
            <person name="Luque E.M."/>
            <person name="Marcos A.T."/>
            <person name="Martin J."/>
            <person name="Mccluskey K."/>
            <person name="Medina H.R."/>
            <person name="Miralles-Duran A."/>
            <person name="Miyazaki A."/>
            <person name="Munoz-Torres E."/>
            <person name="Oguiza J.A."/>
            <person name="Ohm R."/>
            <person name="Olmedo M."/>
            <person name="Orejas M."/>
            <person name="Ortiz-Castellanos L."/>
            <person name="Pisabarro A.G."/>
            <person name="Rodriguez-Romero J."/>
            <person name="Ruiz-Herrera J."/>
            <person name="Ruiz-Vazquez R."/>
            <person name="Sanz C."/>
            <person name="Schackwitz W."/>
            <person name="Schmutz J."/>
            <person name="Shahriari M."/>
            <person name="Shelest E."/>
            <person name="Silva-Franco F."/>
            <person name="Soanes D."/>
            <person name="Syed K."/>
            <person name="Tagua V.G."/>
            <person name="Talbot N.J."/>
            <person name="Thon M."/>
            <person name="De Vries R.P."/>
            <person name="Wiebenga A."/>
            <person name="Yadav J.S."/>
            <person name="Braun E.L."/>
            <person name="Baker S."/>
            <person name="Garre V."/>
            <person name="Horwitz B."/>
            <person name="Torres-Martinez S."/>
            <person name="Idnurm A."/>
            <person name="Herrera-Estrella A."/>
            <person name="Gabaldon T."/>
            <person name="Grigoriev I.V."/>
        </authorList>
    </citation>
    <scope>NUCLEOTIDE SEQUENCE [LARGE SCALE GENOMIC DNA]</scope>
    <source>
        <strain evidence="2 3">CBS 277.49</strain>
    </source>
</reference>
<organism evidence="2 3">
    <name type="scientific">Mucor lusitanicus CBS 277.49</name>
    <dbReference type="NCBI Taxonomy" id="747725"/>
    <lineage>
        <taxon>Eukaryota</taxon>
        <taxon>Fungi</taxon>
        <taxon>Fungi incertae sedis</taxon>
        <taxon>Mucoromycota</taxon>
        <taxon>Mucoromycotina</taxon>
        <taxon>Mucoromycetes</taxon>
        <taxon>Mucorales</taxon>
        <taxon>Mucorineae</taxon>
        <taxon>Mucoraceae</taxon>
        <taxon>Mucor</taxon>
    </lineage>
</organism>
<comment type="caution">
    <text evidence="2">The sequence shown here is derived from an EMBL/GenBank/DDBJ whole genome shotgun (WGS) entry which is preliminary data.</text>
</comment>
<evidence type="ECO:0000256" key="1">
    <source>
        <dbReference type="SAM" id="MobiDB-lite"/>
    </source>
</evidence>
<dbReference type="OrthoDB" id="2289316at2759"/>
<dbReference type="EMBL" id="AMYB01000007">
    <property type="protein sequence ID" value="OAD00155.1"/>
    <property type="molecule type" value="Genomic_DNA"/>
</dbReference>
<protein>
    <recommendedName>
        <fullName evidence="4">Transcription activator GCR1-like domain-containing protein</fullName>
    </recommendedName>
</protein>
<feature type="compositionally biased region" description="Low complexity" evidence="1">
    <location>
        <begin position="8"/>
        <end position="21"/>
    </location>
</feature>
<dbReference type="Proteomes" id="UP000077051">
    <property type="component" value="Unassembled WGS sequence"/>
</dbReference>
<evidence type="ECO:0008006" key="4">
    <source>
        <dbReference type="Google" id="ProtNLM"/>
    </source>
</evidence>
<proteinExistence type="predicted"/>